<dbReference type="GO" id="GO:0016758">
    <property type="term" value="F:hexosyltransferase activity"/>
    <property type="evidence" value="ECO:0007669"/>
    <property type="project" value="UniProtKB-ARBA"/>
</dbReference>
<dbReference type="InterPro" id="IPR001173">
    <property type="entry name" value="Glyco_trans_2-like"/>
</dbReference>
<dbReference type="HOGENOM" id="CLU_025996_0_6_10"/>
<dbReference type="RefSeq" id="WP_014773029.1">
    <property type="nucleotide sequence ID" value="NC_018010.1"/>
</dbReference>
<dbReference type="STRING" id="866536.Belba_2520"/>
<keyword evidence="3" id="KW-1185">Reference proteome</keyword>
<evidence type="ECO:0000313" key="2">
    <source>
        <dbReference type="EMBL" id="AFL85073.1"/>
    </source>
</evidence>
<keyword evidence="2" id="KW-0808">Transferase</keyword>
<organism evidence="2 3">
    <name type="scientific">Belliella baltica (strain DSM 15883 / CIP 108006 / LMG 21964 / BA134)</name>
    <dbReference type="NCBI Taxonomy" id="866536"/>
    <lineage>
        <taxon>Bacteria</taxon>
        <taxon>Pseudomonadati</taxon>
        <taxon>Bacteroidota</taxon>
        <taxon>Cytophagia</taxon>
        <taxon>Cytophagales</taxon>
        <taxon>Cyclobacteriaceae</taxon>
        <taxon>Belliella</taxon>
    </lineage>
</organism>
<dbReference type="PANTHER" id="PTHR22916:SF3">
    <property type="entry name" value="UDP-GLCNAC:BETAGAL BETA-1,3-N-ACETYLGLUCOSAMINYLTRANSFERASE-LIKE PROTEIN 1"/>
    <property type="match status" value="1"/>
</dbReference>
<dbReference type="PANTHER" id="PTHR22916">
    <property type="entry name" value="GLYCOSYLTRANSFERASE"/>
    <property type="match status" value="1"/>
</dbReference>
<dbReference type="eggNOG" id="COG1215">
    <property type="taxonomic scope" value="Bacteria"/>
</dbReference>
<evidence type="ECO:0000259" key="1">
    <source>
        <dbReference type="Pfam" id="PF00535"/>
    </source>
</evidence>
<proteinExistence type="predicted"/>
<dbReference type="AlphaFoldDB" id="I3Z755"/>
<dbReference type="Pfam" id="PF00535">
    <property type="entry name" value="Glycos_transf_2"/>
    <property type="match status" value="1"/>
</dbReference>
<name>I3Z755_BELBD</name>
<dbReference type="Gene3D" id="3.90.550.10">
    <property type="entry name" value="Spore Coat Polysaccharide Biosynthesis Protein SpsA, Chain A"/>
    <property type="match status" value="1"/>
</dbReference>
<gene>
    <name evidence="2" type="ordered locus">Belba_2520</name>
</gene>
<accession>I3Z755</accession>
<dbReference type="KEGG" id="bbd:Belba_2520"/>
<feature type="domain" description="Glycosyltransferase 2-like" evidence="1">
    <location>
        <begin position="5"/>
        <end position="179"/>
    </location>
</feature>
<evidence type="ECO:0000313" key="3">
    <source>
        <dbReference type="Proteomes" id="UP000006050"/>
    </source>
</evidence>
<dbReference type="EMBL" id="CP003281">
    <property type="protein sequence ID" value="AFL85073.1"/>
    <property type="molecule type" value="Genomic_DNA"/>
</dbReference>
<sequence>MCLVSVIITSFNQVQFLNERVKSVINQTFKDFEVIIIDDSSTDGSQEFLKSLKIKYPETKIILKNQNSKSPFGRWEEAFGLAQGELIWIAEGDDLVDKRFLSRLVSSFENKSIVVAHSRSFEFRDSLDSKKLNDWWLSFDPFIWSKDFVMNGRELLINYGRFKCPIINVSSAVFRKSILSGIIIPKSYRYTGDWFFWGQILLKGKVAFVSEPLNYIRLHNNSATNSIQVNKWIKLIENTQVARKLHQFLGIDFKYNYNFKWLLLMWKKQTRKELFRGIYYSLKYLPFSFLVKYFSKQPK</sequence>
<dbReference type="Proteomes" id="UP000006050">
    <property type="component" value="Chromosome"/>
</dbReference>
<reference evidence="3" key="1">
    <citation type="submission" date="2012-06" db="EMBL/GenBank/DDBJ databases">
        <title>The complete genome of Belliella baltica DSM 15883.</title>
        <authorList>
            <person name="Lucas S."/>
            <person name="Copeland A."/>
            <person name="Lapidus A."/>
            <person name="Goodwin L."/>
            <person name="Pitluck S."/>
            <person name="Peters L."/>
            <person name="Mikhailova N."/>
            <person name="Davenport K."/>
            <person name="Kyrpides N."/>
            <person name="Mavromatis K."/>
            <person name="Pagani I."/>
            <person name="Ivanova N."/>
            <person name="Ovchinnikova G."/>
            <person name="Zeytun A."/>
            <person name="Detter J.C."/>
            <person name="Han C."/>
            <person name="Land M."/>
            <person name="Hauser L."/>
            <person name="Markowitz V."/>
            <person name="Cheng J.-F."/>
            <person name="Hugenholtz P."/>
            <person name="Woyke T."/>
            <person name="Wu D."/>
            <person name="Tindall B."/>
            <person name="Pomrenke H."/>
            <person name="Brambilla E."/>
            <person name="Klenk H.-P."/>
            <person name="Eisen J.A."/>
        </authorList>
    </citation>
    <scope>NUCLEOTIDE SEQUENCE [LARGE SCALE GENOMIC DNA]</scope>
    <source>
        <strain evidence="3">DSM 15883 / CIP 108006 / LMG 21964 / BA134</strain>
    </source>
</reference>
<dbReference type="CDD" id="cd00761">
    <property type="entry name" value="Glyco_tranf_GTA_type"/>
    <property type="match status" value="1"/>
</dbReference>
<dbReference type="SUPFAM" id="SSF53448">
    <property type="entry name" value="Nucleotide-diphospho-sugar transferases"/>
    <property type="match status" value="1"/>
</dbReference>
<protein>
    <submittedName>
        <fullName evidence="2">Glycosyl transferase</fullName>
    </submittedName>
</protein>
<dbReference type="InterPro" id="IPR029044">
    <property type="entry name" value="Nucleotide-diphossugar_trans"/>
</dbReference>